<comment type="subcellular location">
    <subcellularLocation>
        <location evidence="1">Cell membrane</location>
        <topology evidence="1">Multi-pass membrane protein</topology>
    </subcellularLocation>
</comment>
<evidence type="ECO:0000256" key="3">
    <source>
        <dbReference type="ARBA" id="ARBA00022475"/>
    </source>
</evidence>
<feature type="transmembrane region" description="Helical" evidence="7">
    <location>
        <begin position="12"/>
        <end position="40"/>
    </location>
</feature>
<dbReference type="RefSeq" id="WP_015772679.1">
    <property type="nucleotide sequence ID" value="NC_013174.1"/>
</dbReference>
<evidence type="ECO:0000256" key="2">
    <source>
        <dbReference type="ARBA" id="ARBA00006228"/>
    </source>
</evidence>
<dbReference type="NCBIfam" id="NF006521">
    <property type="entry name" value="PRK08965.1-5"/>
    <property type="match status" value="1"/>
</dbReference>
<evidence type="ECO:0000256" key="4">
    <source>
        <dbReference type="ARBA" id="ARBA00022692"/>
    </source>
</evidence>
<evidence type="ECO:0000256" key="5">
    <source>
        <dbReference type="ARBA" id="ARBA00022989"/>
    </source>
</evidence>
<dbReference type="Pfam" id="PF01899">
    <property type="entry name" value="MNHE"/>
    <property type="match status" value="1"/>
</dbReference>
<dbReference type="OrthoDB" id="3556991at2"/>
<dbReference type="PANTHER" id="PTHR34584">
    <property type="entry name" value="NA(+)/H(+) ANTIPORTER SUBUNIT E1"/>
    <property type="match status" value="1"/>
</dbReference>
<protein>
    <submittedName>
        <fullName evidence="8">Multisubunit Na+/H+ antiporter MnhE subunit-like protein</fullName>
    </submittedName>
</protein>
<accession>C7R2S7</accession>
<organism evidence="8 9">
    <name type="scientific">Jonesia denitrificans (strain ATCC 14870 / DSM 20603 / BCRC 15368 / CIP 55.134 / JCM 11481 / NBRC 15587 / NCTC 10816 / Prevot 55134)</name>
    <name type="common">Listeria denitrificans</name>
    <dbReference type="NCBI Taxonomy" id="471856"/>
    <lineage>
        <taxon>Bacteria</taxon>
        <taxon>Bacillati</taxon>
        <taxon>Actinomycetota</taxon>
        <taxon>Actinomycetes</taxon>
        <taxon>Micrococcales</taxon>
        <taxon>Jonesiaceae</taxon>
        <taxon>Jonesia</taxon>
    </lineage>
</organism>
<dbReference type="STRING" id="471856.Jden_2436"/>
<sequence>MRALVRRIQWGGVAWLAVVWVLLWGDLSFANVAGGALLGAFIMRVFPLPPLEFHGRVRSWYFFLMVALFLRDVFRASFQVAFLALRWWHRPRSAVVRVQLRSRSDLYLSMTAEMSTLVPGSLVIEAHRLTSTLYLHVLDIDHSGGVDKVRETVWELESRVLRALGSDEELADAGVALGRKGPVVAPTAREGRVVTQRGKDDA</sequence>
<evidence type="ECO:0000313" key="9">
    <source>
        <dbReference type="Proteomes" id="UP000000628"/>
    </source>
</evidence>
<comment type="similarity">
    <text evidence="2">Belongs to the CPA3 antiporters (TC 2.A.63) subunit E family.</text>
</comment>
<dbReference type="PANTHER" id="PTHR34584:SF1">
    <property type="entry name" value="NA(+)_H(+) ANTIPORTER SUBUNIT E1"/>
    <property type="match status" value="1"/>
</dbReference>
<keyword evidence="5 7" id="KW-1133">Transmembrane helix</keyword>
<dbReference type="HOGENOM" id="CLU_086615_0_1_11"/>
<evidence type="ECO:0000256" key="7">
    <source>
        <dbReference type="SAM" id="Phobius"/>
    </source>
</evidence>
<evidence type="ECO:0000313" key="8">
    <source>
        <dbReference type="EMBL" id="ACV10068.1"/>
    </source>
</evidence>
<keyword evidence="9" id="KW-1185">Reference proteome</keyword>
<name>C7R2S7_JONDD</name>
<evidence type="ECO:0000256" key="6">
    <source>
        <dbReference type="ARBA" id="ARBA00023136"/>
    </source>
</evidence>
<keyword evidence="4 7" id="KW-0812">Transmembrane</keyword>
<dbReference type="EMBL" id="CP001706">
    <property type="protein sequence ID" value="ACV10068.1"/>
    <property type="molecule type" value="Genomic_DNA"/>
</dbReference>
<feature type="transmembrane region" description="Helical" evidence="7">
    <location>
        <begin position="60"/>
        <end position="85"/>
    </location>
</feature>
<dbReference type="Proteomes" id="UP000000628">
    <property type="component" value="Chromosome"/>
</dbReference>
<gene>
    <name evidence="8" type="ordered locus">Jden_2436</name>
</gene>
<dbReference type="GO" id="GO:0005886">
    <property type="term" value="C:plasma membrane"/>
    <property type="evidence" value="ECO:0007669"/>
    <property type="project" value="UniProtKB-SubCell"/>
</dbReference>
<keyword evidence="6 7" id="KW-0472">Membrane</keyword>
<reference evidence="8 9" key="1">
    <citation type="journal article" date="2009" name="Stand. Genomic Sci.">
        <title>Complete genome sequence of Jonesia denitrificans type strain (Prevot 55134).</title>
        <authorList>
            <person name="Pukall R."/>
            <person name="Gehrich-Schroter G."/>
            <person name="Lapidus A."/>
            <person name="Nolan M."/>
            <person name="Glavina Del Rio T."/>
            <person name="Lucas S."/>
            <person name="Chen F."/>
            <person name="Tice H."/>
            <person name="Pitluck S."/>
            <person name="Cheng J.F."/>
            <person name="Copeland A."/>
            <person name="Saunders E."/>
            <person name="Brettin T."/>
            <person name="Detter J.C."/>
            <person name="Bruce D."/>
            <person name="Goodwin L."/>
            <person name="Pati A."/>
            <person name="Ivanova N."/>
            <person name="Mavromatis K."/>
            <person name="Ovchinnikova G."/>
            <person name="Chen A."/>
            <person name="Palaniappan K."/>
            <person name="Land M."/>
            <person name="Hauser L."/>
            <person name="Chang Y.J."/>
            <person name="Jeffries C.D."/>
            <person name="Chain P."/>
            <person name="Goker M."/>
            <person name="Bristow J."/>
            <person name="Eisen J.A."/>
            <person name="Markowitz V."/>
            <person name="Hugenholtz P."/>
            <person name="Kyrpides N.C."/>
            <person name="Klenk H.P."/>
            <person name="Han C."/>
        </authorList>
    </citation>
    <scope>NUCLEOTIDE SEQUENCE [LARGE SCALE GENOMIC DNA]</scope>
    <source>
        <strain evidence="9">ATCC 14870 / DSM 20603 / BCRC 15368 / CIP 55.134 / JCM 11481 / NBRC 15587 / NCTC 10816 / Prevot 55134</strain>
    </source>
</reference>
<keyword evidence="3" id="KW-1003">Cell membrane</keyword>
<dbReference type="InterPro" id="IPR002758">
    <property type="entry name" value="Cation_antiport_E"/>
</dbReference>
<proteinExistence type="inferred from homology"/>
<dbReference type="KEGG" id="jde:Jden_2436"/>
<evidence type="ECO:0000256" key="1">
    <source>
        <dbReference type="ARBA" id="ARBA00004651"/>
    </source>
</evidence>
<dbReference type="AlphaFoldDB" id="C7R2S7"/>
<dbReference type="GO" id="GO:0008324">
    <property type="term" value="F:monoatomic cation transmembrane transporter activity"/>
    <property type="evidence" value="ECO:0007669"/>
    <property type="project" value="InterPro"/>
</dbReference>
<dbReference type="eggNOG" id="COG1863">
    <property type="taxonomic scope" value="Bacteria"/>
</dbReference>